<protein>
    <submittedName>
        <fullName evidence="12">Sec20 domain protein</fullName>
    </submittedName>
</protein>
<dbReference type="AlphaFoldDB" id="A0A8G1RUL3"/>
<evidence type="ECO:0000256" key="9">
    <source>
        <dbReference type="ARBA" id="ARBA00037934"/>
    </source>
</evidence>
<keyword evidence="4" id="KW-0256">Endoplasmic reticulum</keyword>
<dbReference type="GO" id="GO:0006890">
    <property type="term" value="P:retrograde vesicle-mediated transport, Golgi to endoplasmic reticulum"/>
    <property type="evidence" value="ECO:0007669"/>
    <property type="project" value="InterPro"/>
</dbReference>
<evidence type="ECO:0000256" key="7">
    <source>
        <dbReference type="ARBA" id="ARBA00023054"/>
    </source>
</evidence>
<evidence type="ECO:0000256" key="3">
    <source>
        <dbReference type="ARBA" id="ARBA00022692"/>
    </source>
</evidence>
<reference evidence="12 13" key="1">
    <citation type="submission" date="2018-02" db="EMBL/GenBank/DDBJ databases">
        <title>The genomes of Aspergillus section Nigri reveals drivers in fungal speciation.</title>
        <authorList>
            <consortium name="DOE Joint Genome Institute"/>
            <person name="Vesth T.C."/>
            <person name="Nybo J."/>
            <person name="Theobald S."/>
            <person name="Brandl J."/>
            <person name="Frisvad J.C."/>
            <person name="Nielsen K.F."/>
            <person name="Lyhne E.K."/>
            <person name="Kogle M.E."/>
            <person name="Kuo A."/>
            <person name="Riley R."/>
            <person name="Clum A."/>
            <person name="Nolan M."/>
            <person name="Lipzen A."/>
            <person name="Salamov A."/>
            <person name="Henrissat B."/>
            <person name="Wiebenga A."/>
            <person name="De vries R.P."/>
            <person name="Grigoriev I.V."/>
            <person name="Mortensen U.H."/>
            <person name="Andersen M.R."/>
            <person name="Baker S.E."/>
        </authorList>
    </citation>
    <scope>NUCLEOTIDE SEQUENCE [LARGE SCALE GENOMIC DNA]</scope>
    <source>
        <strain evidence="12 13">CBS 313.89</strain>
    </source>
</reference>
<feature type="region of interest" description="Disordered" evidence="10">
    <location>
        <begin position="344"/>
        <end position="387"/>
    </location>
</feature>
<feature type="domain" description="Sec20 C-terminal" evidence="11">
    <location>
        <begin position="160"/>
        <end position="249"/>
    </location>
</feature>
<accession>A0A8G1RUL3</accession>
<evidence type="ECO:0000259" key="11">
    <source>
        <dbReference type="Pfam" id="PF03908"/>
    </source>
</evidence>
<evidence type="ECO:0000313" key="12">
    <source>
        <dbReference type="EMBL" id="RAK78608.1"/>
    </source>
</evidence>
<feature type="compositionally biased region" description="Basic and acidic residues" evidence="10">
    <location>
        <begin position="120"/>
        <end position="150"/>
    </location>
</feature>
<comment type="similarity">
    <text evidence="9">Belongs to the SEC20 family.</text>
</comment>
<dbReference type="VEuPathDB" id="FungiDB:BO72DRAFT_446825"/>
<dbReference type="OrthoDB" id="46868at2759"/>
<comment type="subcellular location">
    <subcellularLocation>
        <location evidence="1">Endoplasmic reticulum membrane</location>
        <topology evidence="1">Single-pass type IV membrane protein</topology>
    </subcellularLocation>
</comment>
<evidence type="ECO:0000256" key="4">
    <source>
        <dbReference type="ARBA" id="ARBA00022824"/>
    </source>
</evidence>
<proteinExistence type="inferred from homology"/>
<dbReference type="Pfam" id="PF03908">
    <property type="entry name" value="Sec20"/>
    <property type="match status" value="1"/>
</dbReference>
<keyword evidence="13" id="KW-1185">Reference proteome</keyword>
<evidence type="ECO:0000256" key="8">
    <source>
        <dbReference type="ARBA" id="ARBA00023136"/>
    </source>
</evidence>
<sequence length="387" mass="43912">MSSLTELQSRLKELSTALANIHPLVSRLQNFTTAIGQGDEARLELGTEIHTLLKGAEDQLELLRVEVEGLEAGPESRRKALLDNEKESERERVVALAGRLTEELKRTRRDFRNAQLQAKRNAETARRKERELLFSRSQSAERKNQPAEKLTQDEIVKNASNDVTAALRRTHQLMQSELSRSQFAQETLEQSTAALSSLSESYTDLDSLLTSSRNLVGSLLRSQKSDTWYLETAFYILLGTIAWLVFRRILYGPLWWLVWLPVRLLARSTFAILGVVGITSRAVQASDSVTPVAQLVQETPVVAPKVEPTVQTAEQEAVWDQVPVTDEAEEDRLIDQIGELVEETEKQEETNIDDISPEERQRQAELPRNPKKRMFEATEVPHHRDEL</sequence>
<keyword evidence="3" id="KW-0812">Transmembrane</keyword>
<dbReference type="GeneID" id="63861724"/>
<keyword evidence="5" id="KW-0931">ER-Golgi transport</keyword>
<dbReference type="RefSeq" id="XP_040802618.1">
    <property type="nucleotide sequence ID" value="XM_040944391.1"/>
</dbReference>
<dbReference type="PANTHER" id="PTHR12825:SF0">
    <property type="entry name" value="VESICLE TRANSPORT PROTEIN SEC20"/>
    <property type="match status" value="1"/>
</dbReference>
<feature type="region of interest" description="Disordered" evidence="10">
    <location>
        <begin position="115"/>
        <end position="150"/>
    </location>
</feature>
<keyword evidence="6" id="KW-1133">Transmembrane helix</keyword>
<evidence type="ECO:0000313" key="13">
    <source>
        <dbReference type="Proteomes" id="UP000249789"/>
    </source>
</evidence>
<gene>
    <name evidence="12" type="ORF">BO72DRAFT_446825</name>
</gene>
<evidence type="ECO:0000256" key="5">
    <source>
        <dbReference type="ARBA" id="ARBA00022892"/>
    </source>
</evidence>
<dbReference type="InterPro" id="IPR056173">
    <property type="entry name" value="Sec20_C"/>
</dbReference>
<dbReference type="GO" id="GO:0005484">
    <property type="term" value="F:SNAP receptor activity"/>
    <property type="evidence" value="ECO:0007669"/>
    <property type="project" value="InterPro"/>
</dbReference>
<organism evidence="12 13">
    <name type="scientific">Aspergillus fijiensis CBS 313.89</name>
    <dbReference type="NCBI Taxonomy" id="1448319"/>
    <lineage>
        <taxon>Eukaryota</taxon>
        <taxon>Fungi</taxon>
        <taxon>Dikarya</taxon>
        <taxon>Ascomycota</taxon>
        <taxon>Pezizomycotina</taxon>
        <taxon>Eurotiomycetes</taxon>
        <taxon>Eurotiomycetidae</taxon>
        <taxon>Eurotiales</taxon>
        <taxon>Aspergillaceae</taxon>
        <taxon>Aspergillus</taxon>
    </lineage>
</organism>
<dbReference type="InterPro" id="IPR005606">
    <property type="entry name" value="Sec20"/>
</dbReference>
<evidence type="ECO:0000256" key="6">
    <source>
        <dbReference type="ARBA" id="ARBA00022989"/>
    </source>
</evidence>
<dbReference type="GO" id="GO:0005789">
    <property type="term" value="C:endoplasmic reticulum membrane"/>
    <property type="evidence" value="ECO:0007669"/>
    <property type="project" value="UniProtKB-SubCell"/>
</dbReference>
<keyword evidence="7" id="KW-0175">Coiled coil</keyword>
<evidence type="ECO:0000256" key="1">
    <source>
        <dbReference type="ARBA" id="ARBA00004163"/>
    </source>
</evidence>
<dbReference type="PANTHER" id="PTHR12825">
    <property type="entry name" value="BNIP1-RELATED"/>
    <property type="match status" value="1"/>
</dbReference>
<evidence type="ECO:0000256" key="10">
    <source>
        <dbReference type="SAM" id="MobiDB-lite"/>
    </source>
</evidence>
<dbReference type="GO" id="GO:0031201">
    <property type="term" value="C:SNARE complex"/>
    <property type="evidence" value="ECO:0007669"/>
    <property type="project" value="TreeGrafter"/>
</dbReference>
<keyword evidence="2" id="KW-0813">Transport</keyword>
<keyword evidence="8" id="KW-0472">Membrane</keyword>
<dbReference type="Proteomes" id="UP000249789">
    <property type="component" value="Unassembled WGS sequence"/>
</dbReference>
<evidence type="ECO:0000256" key="2">
    <source>
        <dbReference type="ARBA" id="ARBA00022448"/>
    </source>
</evidence>
<dbReference type="EMBL" id="KZ824636">
    <property type="protein sequence ID" value="RAK78608.1"/>
    <property type="molecule type" value="Genomic_DNA"/>
</dbReference>
<feature type="compositionally biased region" description="Basic and acidic residues" evidence="10">
    <location>
        <begin position="373"/>
        <end position="387"/>
    </location>
</feature>
<name>A0A8G1RUL3_9EURO</name>